<dbReference type="PANTHER" id="PTHR43466:SF1">
    <property type="entry name" value="2-OXO-4-HYDROXY-4-CARBOXY-5-UREIDOIMIDAZOLINE DECARBOXYLASE-RELATED"/>
    <property type="match status" value="1"/>
</dbReference>
<dbReference type="InterPro" id="IPR036778">
    <property type="entry name" value="OHCU_decarboxylase_sf"/>
</dbReference>
<sequence length="163" mass="19081">MNIEDVNQLSEQEFIEILGEIFEHSPWVAKKAFEFRPYTSKDALHQRMVEIVSNSPKEEQLELIRSHPNLGDNIEMSMDSVHEQQSAGLKNLTEEEYKSFQSLNHTYIEKFGFPFIFAVKGKQKDDIHDSMKTRVNHSDDDEFNTALTEIYKIALFRLQDKIL</sequence>
<comment type="pathway">
    <text evidence="2">Purine metabolism; urate degradation; (S)-allantoin from urate: step 3/3.</text>
</comment>
<evidence type="ECO:0000256" key="3">
    <source>
        <dbReference type="ARBA" id="ARBA00012257"/>
    </source>
</evidence>
<proteinExistence type="predicted"/>
<dbReference type="NCBIfam" id="TIGR03164">
    <property type="entry name" value="UHCUDC"/>
    <property type="match status" value="1"/>
</dbReference>
<dbReference type="PANTHER" id="PTHR43466">
    <property type="entry name" value="2-OXO-4-HYDROXY-4-CARBOXY-5-UREIDOIMIDAZOLINE DECARBOXYLASE-RELATED"/>
    <property type="match status" value="1"/>
</dbReference>
<evidence type="ECO:0000313" key="8">
    <source>
        <dbReference type="EMBL" id="MDL4841019.1"/>
    </source>
</evidence>
<evidence type="ECO:0000256" key="1">
    <source>
        <dbReference type="ARBA" id="ARBA00001163"/>
    </source>
</evidence>
<dbReference type="Pfam" id="PF09349">
    <property type="entry name" value="OHCU_decarbox"/>
    <property type="match status" value="1"/>
</dbReference>
<dbReference type="Proteomes" id="UP001235343">
    <property type="component" value="Unassembled WGS sequence"/>
</dbReference>
<dbReference type="Gene3D" id="1.10.3330.10">
    <property type="entry name" value="Oxo-4-hydroxy-4-carboxy-5-ureidoimidazoline decarboxylase"/>
    <property type="match status" value="1"/>
</dbReference>
<protein>
    <recommendedName>
        <fullName evidence="3">2-oxo-4-hydroxy-4-carboxy-5-ureidoimidazoline decarboxylase</fullName>
        <ecNumber evidence="3">4.1.1.97</ecNumber>
    </recommendedName>
</protein>
<gene>
    <name evidence="8" type="primary">uraD</name>
    <name evidence="8" type="ORF">QQS35_11210</name>
</gene>
<dbReference type="EC" id="4.1.1.97" evidence="3"/>
<comment type="caution">
    <text evidence="8">The sequence shown here is derived from an EMBL/GenBank/DDBJ whole genome shotgun (WGS) entry which is preliminary data.</text>
</comment>
<dbReference type="GO" id="GO:0051997">
    <property type="term" value="F:2-oxo-4-hydroxy-4-carboxy-5-ureidoimidazoline decarboxylase activity"/>
    <property type="evidence" value="ECO:0007669"/>
    <property type="project" value="UniProtKB-EC"/>
</dbReference>
<keyword evidence="6 8" id="KW-0456">Lyase</keyword>
<evidence type="ECO:0000259" key="7">
    <source>
        <dbReference type="Pfam" id="PF09349"/>
    </source>
</evidence>
<evidence type="ECO:0000313" key="9">
    <source>
        <dbReference type="Proteomes" id="UP001235343"/>
    </source>
</evidence>
<organism evidence="8 9">
    <name type="scientific">Aquibacillus rhizosphaerae</name>
    <dbReference type="NCBI Taxonomy" id="3051431"/>
    <lineage>
        <taxon>Bacteria</taxon>
        <taxon>Bacillati</taxon>
        <taxon>Bacillota</taxon>
        <taxon>Bacilli</taxon>
        <taxon>Bacillales</taxon>
        <taxon>Bacillaceae</taxon>
        <taxon>Aquibacillus</taxon>
    </lineage>
</organism>
<keyword evidence="5" id="KW-0210">Decarboxylase</keyword>
<accession>A0ABT7L570</accession>
<reference evidence="8 9" key="1">
    <citation type="submission" date="2023-06" db="EMBL/GenBank/DDBJ databases">
        <title>Aquibacillus rhizosphaerae LR5S19.</title>
        <authorList>
            <person name="Sun J.-Q."/>
        </authorList>
    </citation>
    <scope>NUCLEOTIDE SEQUENCE [LARGE SCALE GENOMIC DNA]</scope>
    <source>
        <strain evidence="8 9">LR5S19</strain>
    </source>
</reference>
<dbReference type="InterPro" id="IPR018020">
    <property type="entry name" value="OHCU_decarboxylase"/>
</dbReference>
<dbReference type="SUPFAM" id="SSF158694">
    <property type="entry name" value="UraD-Like"/>
    <property type="match status" value="1"/>
</dbReference>
<evidence type="ECO:0000256" key="6">
    <source>
        <dbReference type="ARBA" id="ARBA00023239"/>
    </source>
</evidence>
<comment type="catalytic activity">
    <reaction evidence="1">
        <text>5-hydroxy-2-oxo-4-ureido-2,5-dihydro-1H-imidazole-5-carboxylate + H(+) = (S)-allantoin + CO2</text>
        <dbReference type="Rhea" id="RHEA:26301"/>
        <dbReference type="ChEBI" id="CHEBI:15378"/>
        <dbReference type="ChEBI" id="CHEBI:15678"/>
        <dbReference type="ChEBI" id="CHEBI:16526"/>
        <dbReference type="ChEBI" id="CHEBI:58639"/>
        <dbReference type="EC" id="4.1.1.97"/>
    </reaction>
</comment>
<keyword evidence="4" id="KW-0659">Purine metabolism</keyword>
<dbReference type="RefSeq" id="WP_285932197.1">
    <property type="nucleotide sequence ID" value="NZ_JASTZU010000036.1"/>
</dbReference>
<feature type="domain" description="Oxo-4-hydroxy-4-carboxy-5-ureidoimidazoline decarboxylase" evidence="7">
    <location>
        <begin position="7"/>
        <end position="159"/>
    </location>
</feature>
<evidence type="ECO:0000256" key="5">
    <source>
        <dbReference type="ARBA" id="ARBA00022793"/>
    </source>
</evidence>
<dbReference type="InterPro" id="IPR017580">
    <property type="entry name" value="OHCU_decarboxylase-1"/>
</dbReference>
<keyword evidence="9" id="KW-1185">Reference proteome</keyword>
<evidence type="ECO:0000256" key="4">
    <source>
        <dbReference type="ARBA" id="ARBA00022631"/>
    </source>
</evidence>
<name>A0ABT7L570_9BACI</name>
<evidence type="ECO:0000256" key="2">
    <source>
        <dbReference type="ARBA" id="ARBA00004754"/>
    </source>
</evidence>
<dbReference type="EMBL" id="JASTZU010000036">
    <property type="protein sequence ID" value="MDL4841019.1"/>
    <property type="molecule type" value="Genomic_DNA"/>
</dbReference>